<keyword evidence="2" id="KW-0808">Transferase</keyword>
<feature type="domain" description="Erythromycin biosynthesis protein CIII-like C-terminal" evidence="1">
    <location>
        <begin position="290"/>
        <end position="385"/>
    </location>
</feature>
<gene>
    <name evidence="2" type="ORF">SAMN05192530_101898</name>
</gene>
<organism evidence="2 3">
    <name type="scientific">Aureimonas jatrophae</name>
    <dbReference type="NCBI Taxonomy" id="1166073"/>
    <lineage>
        <taxon>Bacteria</taxon>
        <taxon>Pseudomonadati</taxon>
        <taxon>Pseudomonadota</taxon>
        <taxon>Alphaproteobacteria</taxon>
        <taxon>Hyphomicrobiales</taxon>
        <taxon>Aurantimonadaceae</taxon>
        <taxon>Aureimonas</taxon>
    </lineage>
</organism>
<dbReference type="InterPro" id="IPR050426">
    <property type="entry name" value="Glycosyltransferase_28"/>
</dbReference>
<dbReference type="Pfam" id="PF06722">
    <property type="entry name" value="EryCIII-like_C"/>
    <property type="match status" value="1"/>
</dbReference>
<dbReference type="CDD" id="cd03784">
    <property type="entry name" value="GT1_Gtf-like"/>
    <property type="match status" value="1"/>
</dbReference>
<dbReference type="InterPro" id="IPR010610">
    <property type="entry name" value="EryCIII-like_C"/>
</dbReference>
<dbReference type="AlphaFoldDB" id="A0A1H0DPF9"/>
<sequence length="413" mass="44197">MTRFALVCPPFWSHVRAFEALGEALVARGHEAVLVLNHGGAALSRSARVPAIEIAGEAGEARRHALAGRQGVFATVQEAARRTDALCRHAPGLLGDLGVEAILADQTEPAGALLARHRALPYLSVASALPTDPDPAIPPPYLGWPFDPSPRGLKRNRGGARVADLVLGPQRRVVRRWSETFALPGAPPERGLSPHGTLSQTVDSFDFPRTGNRIFAVGPFRGAEPEWIAPLRRTEERPLVFASFGTLQGHRLGLFRRIAEACRRLGLRLAIAHCGLLTAAEAATIDAELVADFLPQRAMLREADVCVTHAGLNTVMDALEMGVPCLAIPFAFDQPGVAARLSYRGAGLALAPRRLTTWRVETALARLLADPAFALAARRIGADIRSGGGSRRAAAIAEQLVGTPARRLEELRA</sequence>
<evidence type="ECO:0000259" key="1">
    <source>
        <dbReference type="Pfam" id="PF06722"/>
    </source>
</evidence>
<dbReference type="RefSeq" id="WP_090669309.1">
    <property type="nucleotide sequence ID" value="NZ_FNIT01000001.1"/>
</dbReference>
<accession>A0A1H0DPF9</accession>
<dbReference type="Gene3D" id="3.40.50.2000">
    <property type="entry name" value="Glycogen Phosphorylase B"/>
    <property type="match status" value="2"/>
</dbReference>
<proteinExistence type="predicted"/>
<dbReference type="GO" id="GO:0008194">
    <property type="term" value="F:UDP-glycosyltransferase activity"/>
    <property type="evidence" value="ECO:0007669"/>
    <property type="project" value="InterPro"/>
</dbReference>
<dbReference type="STRING" id="1166073.SAMN05192530_101898"/>
<dbReference type="Proteomes" id="UP000198793">
    <property type="component" value="Unassembled WGS sequence"/>
</dbReference>
<dbReference type="InterPro" id="IPR002213">
    <property type="entry name" value="UDP_glucos_trans"/>
</dbReference>
<dbReference type="EMBL" id="FNIT01000001">
    <property type="protein sequence ID" value="SDN72060.1"/>
    <property type="molecule type" value="Genomic_DNA"/>
</dbReference>
<dbReference type="GO" id="GO:0016758">
    <property type="term" value="F:hexosyltransferase activity"/>
    <property type="evidence" value="ECO:0007669"/>
    <property type="project" value="UniProtKB-ARBA"/>
</dbReference>
<reference evidence="2 3" key="1">
    <citation type="submission" date="2016-10" db="EMBL/GenBank/DDBJ databases">
        <authorList>
            <person name="de Groot N.N."/>
        </authorList>
    </citation>
    <scope>NUCLEOTIDE SEQUENCE [LARGE SCALE GENOMIC DNA]</scope>
    <source>
        <strain evidence="3">L7-484,KACC 16230,DSM 25025</strain>
    </source>
</reference>
<keyword evidence="3" id="KW-1185">Reference proteome</keyword>
<evidence type="ECO:0000313" key="3">
    <source>
        <dbReference type="Proteomes" id="UP000198793"/>
    </source>
</evidence>
<dbReference type="SUPFAM" id="SSF53756">
    <property type="entry name" value="UDP-Glycosyltransferase/glycogen phosphorylase"/>
    <property type="match status" value="1"/>
</dbReference>
<protein>
    <submittedName>
        <fullName evidence="2">Zeaxanthin glucosyltransferase</fullName>
    </submittedName>
</protein>
<dbReference type="PANTHER" id="PTHR48050">
    <property type="entry name" value="STEROL 3-BETA-GLUCOSYLTRANSFERASE"/>
    <property type="match status" value="1"/>
</dbReference>
<dbReference type="PANTHER" id="PTHR48050:SF13">
    <property type="entry name" value="STEROL 3-BETA-GLUCOSYLTRANSFERASE UGT80A2"/>
    <property type="match status" value="1"/>
</dbReference>
<dbReference type="OrthoDB" id="139086at2"/>
<dbReference type="GO" id="GO:0017000">
    <property type="term" value="P:antibiotic biosynthetic process"/>
    <property type="evidence" value="ECO:0007669"/>
    <property type="project" value="UniProtKB-ARBA"/>
</dbReference>
<name>A0A1H0DPF9_9HYPH</name>
<evidence type="ECO:0000313" key="2">
    <source>
        <dbReference type="EMBL" id="SDN72060.1"/>
    </source>
</evidence>